<sequence length="359" mass="39061">MSEYWVSHKKYFCKYCNIYIADDAPSRRQHETGLRHKGNVERFVRGLYKAGEKRKQDLEEEKREMVRVDQAAQAAYAQDVSAGLVKPGSSSTSIALKPAVLPKPAARSSDPYANYTTAQSLGITDPDEERAKAEAERRRTEGVAGEWQFVPVETTPPVEEVPSAASTSSATEPTELRLKREAPVIVDEEDTRSFRFKKKRLGAGLGEIYDPGPIPIKLKTKKEESPSNEGLAGLGSVDAGPSGPITPATSVPRWSARGWKKPTDRETTSTVTNGTTTVKEEVSDSSSQVKGEPLEQSEPALSHISTSSSKDIPSGDIKVEDVKSEEIEPPSTSSASFGGLFKKRKIRAGGNAGNRGRRL</sequence>
<feature type="compositionally biased region" description="Basic and acidic residues" evidence="7">
    <location>
        <begin position="317"/>
        <end position="326"/>
    </location>
</feature>
<evidence type="ECO:0000256" key="3">
    <source>
        <dbReference type="ARBA" id="ARBA00022771"/>
    </source>
</evidence>
<comment type="subcellular location">
    <subcellularLocation>
        <location evidence="1">Nucleus</location>
    </subcellularLocation>
</comment>
<feature type="region of interest" description="Disordered" evidence="7">
    <location>
        <begin position="204"/>
        <end position="359"/>
    </location>
</feature>
<keyword evidence="6" id="KW-0175">Coiled coil</keyword>
<name>A0ABP1DIM5_9APHY</name>
<dbReference type="PANTHER" id="PTHR13173:SF10">
    <property type="entry name" value="WW DOMAIN-BINDING PROTEIN 4"/>
    <property type="match status" value="1"/>
</dbReference>
<evidence type="ECO:0000256" key="5">
    <source>
        <dbReference type="ARBA" id="ARBA00023242"/>
    </source>
</evidence>
<proteinExistence type="predicted"/>
<keyword evidence="10" id="KW-1185">Reference proteome</keyword>
<protein>
    <recommendedName>
        <fullName evidence="8">Matrin-type domain-containing protein</fullName>
    </recommendedName>
</protein>
<feature type="coiled-coil region" evidence="6">
    <location>
        <begin position="48"/>
        <end position="78"/>
    </location>
</feature>
<dbReference type="Pfam" id="PF06220">
    <property type="entry name" value="zf-U1"/>
    <property type="match status" value="1"/>
</dbReference>
<accession>A0ABP1DIM5</accession>
<keyword evidence="2" id="KW-0479">Metal-binding</keyword>
<dbReference type="Proteomes" id="UP001497453">
    <property type="component" value="Chromosome 4"/>
</dbReference>
<dbReference type="InterPro" id="IPR000690">
    <property type="entry name" value="Matrin/U1-C_Znf_C2H2"/>
</dbReference>
<dbReference type="SUPFAM" id="SSF57667">
    <property type="entry name" value="beta-beta-alpha zinc fingers"/>
    <property type="match status" value="1"/>
</dbReference>
<keyword evidence="3" id="KW-0863">Zinc-finger</keyword>
<gene>
    <name evidence="9" type="ORF">GFSPODELE1_LOCUS5897</name>
</gene>
<dbReference type="InterPro" id="IPR040023">
    <property type="entry name" value="WBP4"/>
</dbReference>
<keyword evidence="4" id="KW-0862">Zinc</keyword>
<organism evidence="9 10">
    <name type="scientific">Somion occarium</name>
    <dbReference type="NCBI Taxonomy" id="3059160"/>
    <lineage>
        <taxon>Eukaryota</taxon>
        <taxon>Fungi</taxon>
        <taxon>Dikarya</taxon>
        <taxon>Basidiomycota</taxon>
        <taxon>Agaricomycotina</taxon>
        <taxon>Agaricomycetes</taxon>
        <taxon>Polyporales</taxon>
        <taxon>Cerrenaceae</taxon>
        <taxon>Somion</taxon>
    </lineage>
</organism>
<keyword evidence="5" id="KW-0539">Nucleus</keyword>
<dbReference type="InterPro" id="IPR013085">
    <property type="entry name" value="U1-CZ_Znf_C2H2"/>
</dbReference>
<feature type="domain" description="Matrin-type" evidence="8">
    <location>
        <begin position="11"/>
        <end position="42"/>
    </location>
</feature>
<reference evidence="10" key="1">
    <citation type="submission" date="2024-04" db="EMBL/GenBank/DDBJ databases">
        <authorList>
            <person name="Shaw F."/>
            <person name="Minotto A."/>
        </authorList>
    </citation>
    <scope>NUCLEOTIDE SEQUENCE [LARGE SCALE GENOMIC DNA]</scope>
</reference>
<feature type="region of interest" description="Disordered" evidence="7">
    <location>
        <begin position="103"/>
        <end position="183"/>
    </location>
</feature>
<dbReference type="Gene3D" id="3.30.160.60">
    <property type="entry name" value="Classic Zinc Finger"/>
    <property type="match status" value="1"/>
</dbReference>
<dbReference type="PROSITE" id="PS50171">
    <property type="entry name" value="ZF_MATRIN"/>
    <property type="match status" value="1"/>
</dbReference>
<feature type="compositionally biased region" description="Low complexity" evidence="7">
    <location>
        <begin position="268"/>
        <end position="277"/>
    </location>
</feature>
<dbReference type="SMART" id="SM00451">
    <property type="entry name" value="ZnF_U1"/>
    <property type="match status" value="1"/>
</dbReference>
<evidence type="ECO:0000259" key="8">
    <source>
        <dbReference type="PROSITE" id="PS50171"/>
    </source>
</evidence>
<evidence type="ECO:0000256" key="4">
    <source>
        <dbReference type="ARBA" id="ARBA00022833"/>
    </source>
</evidence>
<evidence type="ECO:0000256" key="7">
    <source>
        <dbReference type="SAM" id="MobiDB-lite"/>
    </source>
</evidence>
<dbReference type="InterPro" id="IPR036236">
    <property type="entry name" value="Znf_C2H2_sf"/>
</dbReference>
<evidence type="ECO:0000313" key="9">
    <source>
        <dbReference type="EMBL" id="CAL1706497.1"/>
    </source>
</evidence>
<dbReference type="PANTHER" id="PTHR13173">
    <property type="entry name" value="WW DOMAIN BINDING PROTEIN 4"/>
    <property type="match status" value="1"/>
</dbReference>
<evidence type="ECO:0000256" key="2">
    <source>
        <dbReference type="ARBA" id="ARBA00022723"/>
    </source>
</evidence>
<dbReference type="InterPro" id="IPR003604">
    <property type="entry name" value="Matrin/U1-like-C_Znf_C2H2"/>
</dbReference>
<dbReference type="EMBL" id="OZ037947">
    <property type="protein sequence ID" value="CAL1706497.1"/>
    <property type="molecule type" value="Genomic_DNA"/>
</dbReference>
<feature type="compositionally biased region" description="Low complexity" evidence="7">
    <location>
        <begin position="150"/>
        <end position="173"/>
    </location>
</feature>
<evidence type="ECO:0000256" key="1">
    <source>
        <dbReference type="ARBA" id="ARBA00004123"/>
    </source>
</evidence>
<evidence type="ECO:0000256" key="6">
    <source>
        <dbReference type="SAM" id="Coils"/>
    </source>
</evidence>
<feature type="compositionally biased region" description="Basic and acidic residues" evidence="7">
    <location>
        <begin position="129"/>
        <end position="141"/>
    </location>
</feature>
<evidence type="ECO:0000313" key="10">
    <source>
        <dbReference type="Proteomes" id="UP001497453"/>
    </source>
</evidence>